<protein>
    <recommendedName>
        <fullName evidence="4">Secreted protein</fullName>
    </recommendedName>
</protein>
<evidence type="ECO:0000313" key="3">
    <source>
        <dbReference type="Proteomes" id="UP000317977"/>
    </source>
</evidence>
<feature type="signal peptide" evidence="1">
    <location>
        <begin position="1"/>
        <end position="36"/>
    </location>
</feature>
<dbReference type="EMBL" id="SJPX01000001">
    <property type="protein sequence ID" value="TWU57601.1"/>
    <property type="molecule type" value="Genomic_DNA"/>
</dbReference>
<evidence type="ECO:0000313" key="2">
    <source>
        <dbReference type="EMBL" id="TWU57601.1"/>
    </source>
</evidence>
<sequence precursor="true">MAKNTVSSFPCHPFLNAYQVACIILAWSCFASQNWAAEQETDEDIKSIVDGAIAELTSVRDDVLKRYALMVQGESQTLRGGNIGGPPLKLDRIYKLQAGDKSSNFNYSSHCKVMDAGTTGFEYETQYWTEYLQCGTTTKARISLANMKDYKVRPEGQSIKNFLAENRLSRASFDPFDDLVLHVMFLKNKLAQRGWIEKVFLQECKFVSAERITNGDILSRWQWKQHSLEFEIELTQSKAYDLMPVRVKYVSKIKNMPKLFSDTEISWRKHATLGKHLPYRLKAASGGPFGNTQEYHHWIFDWRVGKEIDDDFFDCKADDFRIKFTPVFDFVADIYTRPTGVIPGTPWETPEEILGAEQAPNGR</sequence>
<dbReference type="AlphaFoldDB" id="A0A5C6FDD6"/>
<evidence type="ECO:0000256" key="1">
    <source>
        <dbReference type="SAM" id="SignalP"/>
    </source>
</evidence>
<proteinExistence type="predicted"/>
<name>A0A5C6FDD6_9BACT</name>
<gene>
    <name evidence="2" type="ORF">Poly59_05080</name>
</gene>
<keyword evidence="3" id="KW-1185">Reference proteome</keyword>
<keyword evidence="1" id="KW-0732">Signal</keyword>
<organism evidence="2 3">
    <name type="scientific">Rubripirellula reticaptiva</name>
    <dbReference type="NCBI Taxonomy" id="2528013"/>
    <lineage>
        <taxon>Bacteria</taxon>
        <taxon>Pseudomonadati</taxon>
        <taxon>Planctomycetota</taxon>
        <taxon>Planctomycetia</taxon>
        <taxon>Pirellulales</taxon>
        <taxon>Pirellulaceae</taxon>
        <taxon>Rubripirellula</taxon>
    </lineage>
</organism>
<evidence type="ECO:0008006" key="4">
    <source>
        <dbReference type="Google" id="ProtNLM"/>
    </source>
</evidence>
<comment type="caution">
    <text evidence="2">The sequence shown here is derived from an EMBL/GenBank/DDBJ whole genome shotgun (WGS) entry which is preliminary data.</text>
</comment>
<accession>A0A5C6FDD6</accession>
<dbReference type="Proteomes" id="UP000317977">
    <property type="component" value="Unassembled WGS sequence"/>
</dbReference>
<feature type="chain" id="PRO_5023068054" description="Secreted protein" evidence="1">
    <location>
        <begin position="37"/>
        <end position="363"/>
    </location>
</feature>
<reference evidence="2 3" key="1">
    <citation type="submission" date="2019-02" db="EMBL/GenBank/DDBJ databases">
        <title>Deep-cultivation of Planctomycetes and their phenomic and genomic characterization uncovers novel biology.</title>
        <authorList>
            <person name="Wiegand S."/>
            <person name="Jogler M."/>
            <person name="Boedeker C."/>
            <person name="Pinto D."/>
            <person name="Vollmers J."/>
            <person name="Rivas-Marin E."/>
            <person name="Kohn T."/>
            <person name="Peeters S.H."/>
            <person name="Heuer A."/>
            <person name="Rast P."/>
            <person name="Oberbeckmann S."/>
            <person name="Bunk B."/>
            <person name="Jeske O."/>
            <person name="Meyerdierks A."/>
            <person name="Storesund J.E."/>
            <person name="Kallscheuer N."/>
            <person name="Luecker S."/>
            <person name="Lage O.M."/>
            <person name="Pohl T."/>
            <person name="Merkel B.J."/>
            <person name="Hornburger P."/>
            <person name="Mueller R.-W."/>
            <person name="Bruemmer F."/>
            <person name="Labrenz M."/>
            <person name="Spormann A.M."/>
            <person name="Op Den Camp H."/>
            <person name="Overmann J."/>
            <person name="Amann R."/>
            <person name="Jetten M.S.M."/>
            <person name="Mascher T."/>
            <person name="Medema M.H."/>
            <person name="Devos D.P."/>
            <person name="Kaster A.-K."/>
            <person name="Ovreas L."/>
            <person name="Rohde M."/>
            <person name="Galperin M.Y."/>
            <person name="Jogler C."/>
        </authorList>
    </citation>
    <scope>NUCLEOTIDE SEQUENCE [LARGE SCALE GENOMIC DNA]</scope>
    <source>
        <strain evidence="2 3">Poly59</strain>
    </source>
</reference>